<keyword evidence="2" id="KW-1185">Reference proteome</keyword>
<protein>
    <submittedName>
        <fullName evidence="1">Uncharacterized protein</fullName>
    </submittedName>
</protein>
<dbReference type="AlphaFoldDB" id="A0AAV4ZGQ7"/>
<gene>
    <name evidence="1" type="ORF">BHAOGJBA_0690</name>
</gene>
<reference evidence="1" key="1">
    <citation type="journal article" date="2016" name="Front. Microbiol.">
        <title>Genome Sequence of the Piezophilic, Mesophilic Sulfate-Reducing Bacterium Desulfovibrio indicus J2T.</title>
        <authorList>
            <person name="Cao J."/>
            <person name="Maignien L."/>
            <person name="Shao Z."/>
            <person name="Alain K."/>
            <person name="Jebbar M."/>
        </authorList>
    </citation>
    <scope>NUCLEOTIDE SEQUENCE</scope>
    <source>
        <strain evidence="1">DSM 16372</strain>
    </source>
</reference>
<reference evidence="1" key="2">
    <citation type="submission" date="2021-08" db="EMBL/GenBank/DDBJ databases">
        <authorList>
            <person name="Tani A."/>
            <person name="Ola A."/>
            <person name="Ogura Y."/>
            <person name="Katsura K."/>
            <person name="Hayashi T."/>
        </authorList>
    </citation>
    <scope>NUCLEOTIDE SEQUENCE</scope>
    <source>
        <strain evidence="1">DSM 16372</strain>
    </source>
</reference>
<dbReference type="Proteomes" id="UP001055247">
    <property type="component" value="Unassembled WGS sequence"/>
</dbReference>
<evidence type="ECO:0000313" key="2">
    <source>
        <dbReference type="Proteomes" id="UP001055247"/>
    </source>
</evidence>
<sequence length="79" mass="8315">MITSMGPKVTPGEVRDLLRRRIEEAGSTRAASRALGVSAAYLIDVRHGRRAAGDRLLSGLGLERVVVPVEPAEGAAHVA</sequence>
<dbReference type="EMBL" id="BPQO01000002">
    <property type="protein sequence ID" value="GJD87190.1"/>
    <property type="molecule type" value="Genomic_DNA"/>
</dbReference>
<comment type="caution">
    <text evidence="1">The sequence shown here is derived from an EMBL/GenBank/DDBJ whole genome shotgun (WGS) entry which is preliminary data.</text>
</comment>
<evidence type="ECO:0000313" key="1">
    <source>
        <dbReference type="EMBL" id="GJD87190.1"/>
    </source>
</evidence>
<organism evidence="1 2">
    <name type="scientific">Methylobacterium hispanicum</name>
    <dbReference type="NCBI Taxonomy" id="270350"/>
    <lineage>
        <taxon>Bacteria</taxon>
        <taxon>Pseudomonadati</taxon>
        <taxon>Pseudomonadota</taxon>
        <taxon>Alphaproteobacteria</taxon>
        <taxon>Hyphomicrobiales</taxon>
        <taxon>Methylobacteriaceae</taxon>
        <taxon>Methylobacterium</taxon>
    </lineage>
</organism>
<proteinExistence type="predicted"/>
<name>A0AAV4ZGQ7_9HYPH</name>
<accession>A0AAV4ZGQ7</accession>